<evidence type="ECO:0000313" key="9">
    <source>
        <dbReference type="EMBL" id="MCO1658625.1"/>
    </source>
</evidence>
<comment type="subcellular location">
    <subcellularLocation>
        <location evidence="1 7">Cell membrane</location>
        <topology evidence="1 7">Multi-pass membrane protein</topology>
    </subcellularLocation>
</comment>
<evidence type="ECO:0000256" key="3">
    <source>
        <dbReference type="ARBA" id="ARBA00022475"/>
    </source>
</evidence>
<proteinExistence type="inferred from homology"/>
<comment type="caution">
    <text evidence="9">The sequence shown here is derived from an EMBL/GenBank/DDBJ whole genome shotgun (WGS) entry which is preliminary data.</text>
</comment>
<feature type="transmembrane region" description="Helical" evidence="7">
    <location>
        <begin position="97"/>
        <end position="119"/>
    </location>
</feature>
<feature type="transmembrane region" description="Helical" evidence="7">
    <location>
        <begin position="176"/>
        <end position="197"/>
    </location>
</feature>
<dbReference type="InterPro" id="IPR035906">
    <property type="entry name" value="MetI-like_sf"/>
</dbReference>
<sequence>MNLVGIAVALVMAFPVYWMASTALKPSGDILSTTPHVLPFPLTLEHFHTAVTRPFFLDYLRNSLVVVLAAVALSILTAAPAALAVARMRWRGRRAYLLLIILAQTAPLEALLIPAFLVLRDAGLLNRLPALVLTYFMVTLPFTIWTLRGFVAAIPVELEEAAMTDGCTRLGAYRRVVFPLLAPGLVATSVFAFITAWNEFMFALVIMQEQDKLTLPVWLATFRTAFGTDWGGTMAASTLFTLPVLVFFLIVQRRLVAGLSAGAVKG</sequence>
<keyword evidence="6 7" id="KW-0472">Membrane</keyword>
<comment type="similarity">
    <text evidence="7">Belongs to the binding-protein-dependent transport system permease family.</text>
</comment>
<feature type="domain" description="ABC transmembrane type-1" evidence="8">
    <location>
        <begin position="60"/>
        <end position="251"/>
    </location>
</feature>
<keyword evidence="4 7" id="KW-0812">Transmembrane</keyword>
<evidence type="ECO:0000256" key="7">
    <source>
        <dbReference type="RuleBase" id="RU363032"/>
    </source>
</evidence>
<protein>
    <submittedName>
        <fullName evidence="9">Carbohydrate ABC transporter permease</fullName>
    </submittedName>
</protein>
<evidence type="ECO:0000256" key="2">
    <source>
        <dbReference type="ARBA" id="ARBA00022448"/>
    </source>
</evidence>
<keyword evidence="3" id="KW-1003">Cell membrane</keyword>
<evidence type="ECO:0000313" key="10">
    <source>
        <dbReference type="Proteomes" id="UP001165283"/>
    </source>
</evidence>
<dbReference type="PANTHER" id="PTHR32243:SF18">
    <property type="entry name" value="INNER MEMBRANE ABC TRANSPORTER PERMEASE PROTEIN YCJP"/>
    <property type="match status" value="1"/>
</dbReference>
<accession>A0ABT1A6M3</accession>
<feature type="transmembrane region" description="Helical" evidence="7">
    <location>
        <begin position="230"/>
        <end position="251"/>
    </location>
</feature>
<keyword evidence="10" id="KW-1185">Reference proteome</keyword>
<dbReference type="Proteomes" id="UP001165283">
    <property type="component" value="Unassembled WGS sequence"/>
</dbReference>
<dbReference type="CDD" id="cd06261">
    <property type="entry name" value="TM_PBP2"/>
    <property type="match status" value="1"/>
</dbReference>
<dbReference type="InterPro" id="IPR000515">
    <property type="entry name" value="MetI-like"/>
</dbReference>
<reference evidence="9" key="1">
    <citation type="submission" date="2021-04" db="EMBL/GenBank/DDBJ databases">
        <title>Pseudonocardia sp. nov., isolated from sandy soil of mangrove forest.</title>
        <authorList>
            <person name="Zan Z."/>
            <person name="Huang R."/>
            <person name="Liu W."/>
        </authorList>
    </citation>
    <scope>NUCLEOTIDE SEQUENCE</scope>
    <source>
        <strain evidence="9">S2-4</strain>
    </source>
</reference>
<keyword evidence="2 7" id="KW-0813">Transport</keyword>
<evidence type="ECO:0000259" key="8">
    <source>
        <dbReference type="PROSITE" id="PS50928"/>
    </source>
</evidence>
<evidence type="ECO:0000256" key="6">
    <source>
        <dbReference type="ARBA" id="ARBA00023136"/>
    </source>
</evidence>
<dbReference type="Gene3D" id="1.10.3720.10">
    <property type="entry name" value="MetI-like"/>
    <property type="match status" value="1"/>
</dbReference>
<dbReference type="InterPro" id="IPR050901">
    <property type="entry name" value="BP-dep_ABC_trans_perm"/>
</dbReference>
<dbReference type="RefSeq" id="WP_252443008.1">
    <property type="nucleotide sequence ID" value="NZ_JAGSOV010000057.1"/>
</dbReference>
<organism evidence="9 10">
    <name type="scientific">Pseudonocardia humida</name>
    <dbReference type="NCBI Taxonomy" id="2800819"/>
    <lineage>
        <taxon>Bacteria</taxon>
        <taxon>Bacillati</taxon>
        <taxon>Actinomycetota</taxon>
        <taxon>Actinomycetes</taxon>
        <taxon>Pseudonocardiales</taxon>
        <taxon>Pseudonocardiaceae</taxon>
        <taxon>Pseudonocardia</taxon>
    </lineage>
</organism>
<keyword evidence="5 7" id="KW-1133">Transmembrane helix</keyword>
<gene>
    <name evidence="9" type="ORF">KDL28_26520</name>
</gene>
<dbReference type="EMBL" id="JAGSOV010000057">
    <property type="protein sequence ID" value="MCO1658625.1"/>
    <property type="molecule type" value="Genomic_DNA"/>
</dbReference>
<evidence type="ECO:0000256" key="4">
    <source>
        <dbReference type="ARBA" id="ARBA00022692"/>
    </source>
</evidence>
<dbReference type="Pfam" id="PF00528">
    <property type="entry name" value="BPD_transp_1"/>
    <property type="match status" value="1"/>
</dbReference>
<name>A0ABT1A6M3_9PSEU</name>
<dbReference type="SUPFAM" id="SSF161098">
    <property type="entry name" value="MetI-like"/>
    <property type="match status" value="1"/>
</dbReference>
<feature type="transmembrane region" description="Helical" evidence="7">
    <location>
        <begin position="131"/>
        <end position="156"/>
    </location>
</feature>
<feature type="transmembrane region" description="Helical" evidence="7">
    <location>
        <begin position="64"/>
        <end position="85"/>
    </location>
</feature>
<dbReference type="PANTHER" id="PTHR32243">
    <property type="entry name" value="MALTOSE TRANSPORT SYSTEM PERMEASE-RELATED"/>
    <property type="match status" value="1"/>
</dbReference>
<evidence type="ECO:0000256" key="5">
    <source>
        <dbReference type="ARBA" id="ARBA00022989"/>
    </source>
</evidence>
<evidence type="ECO:0000256" key="1">
    <source>
        <dbReference type="ARBA" id="ARBA00004651"/>
    </source>
</evidence>
<dbReference type="PROSITE" id="PS50928">
    <property type="entry name" value="ABC_TM1"/>
    <property type="match status" value="1"/>
</dbReference>